<reference evidence="1" key="1">
    <citation type="submission" date="2019-06" db="EMBL/GenBank/DDBJ databases">
        <authorList>
            <person name="Zheng W."/>
        </authorList>
    </citation>
    <scope>NUCLEOTIDE SEQUENCE</scope>
    <source>
        <strain evidence="1">QDHG01</strain>
    </source>
</reference>
<dbReference type="AlphaFoldDB" id="A0A8J8P8C1"/>
<evidence type="ECO:0000313" key="1">
    <source>
        <dbReference type="EMBL" id="TNV87885.1"/>
    </source>
</evidence>
<organism evidence="1 2">
    <name type="scientific">Halteria grandinella</name>
    <dbReference type="NCBI Taxonomy" id="5974"/>
    <lineage>
        <taxon>Eukaryota</taxon>
        <taxon>Sar</taxon>
        <taxon>Alveolata</taxon>
        <taxon>Ciliophora</taxon>
        <taxon>Intramacronucleata</taxon>
        <taxon>Spirotrichea</taxon>
        <taxon>Stichotrichia</taxon>
        <taxon>Sporadotrichida</taxon>
        <taxon>Halteriidae</taxon>
        <taxon>Halteria</taxon>
    </lineage>
</organism>
<proteinExistence type="predicted"/>
<accession>A0A8J8P8C1</accession>
<dbReference type="EMBL" id="RRYP01000165">
    <property type="protein sequence ID" value="TNV87885.1"/>
    <property type="molecule type" value="Genomic_DNA"/>
</dbReference>
<gene>
    <name evidence="1" type="ORF">FGO68_gene6170</name>
</gene>
<protein>
    <submittedName>
        <fullName evidence="1">Uncharacterized protein</fullName>
    </submittedName>
</protein>
<keyword evidence="2" id="KW-1185">Reference proteome</keyword>
<evidence type="ECO:0000313" key="2">
    <source>
        <dbReference type="Proteomes" id="UP000785679"/>
    </source>
</evidence>
<comment type="caution">
    <text evidence="1">The sequence shown here is derived from an EMBL/GenBank/DDBJ whole genome shotgun (WGS) entry which is preliminary data.</text>
</comment>
<name>A0A8J8P8C1_HALGN</name>
<dbReference type="Proteomes" id="UP000785679">
    <property type="component" value="Unassembled WGS sequence"/>
</dbReference>
<sequence length="172" mass="20458">MKSRMETKKLKMKMVFFIYPSMTSINMKMNLSEWKWKQSRAIKISLETLTEVLANTVQEAGVMRVLRERTRIYKTQTDSKTVPINLKQHHHPITLKDQTNLKLSQTSFKNPQLIETLKQMRYLQRRKELSSKIIVQHLMNPGRLQKQLVLIQSPECQKSWMRTYQRGKSSHL</sequence>